<reference evidence="1 2" key="1">
    <citation type="submission" date="2018-09" db="EMBL/GenBank/DDBJ databases">
        <title>Genomic investigation of the strawberry pathogen Phytophthora fragariae indicates pathogenicity is determined by transcriptional variation in three key races.</title>
        <authorList>
            <person name="Adams T.M."/>
            <person name="Armitage A.D."/>
            <person name="Sobczyk M.K."/>
            <person name="Bates H.J."/>
            <person name="Dunwell J.M."/>
            <person name="Nellist C.F."/>
            <person name="Harrison R.J."/>
        </authorList>
    </citation>
    <scope>NUCLEOTIDE SEQUENCE [LARGE SCALE GENOMIC DNA]</scope>
    <source>
        <strain evidence="1 2">SCRP249</strain>
    </source>
</reference>
<dbReference type="AlphaFoldDB" id="A0A6A3HL46"/>
<protein>
    <submittedName>
        <fullName evidence="1">Uncharacterized protein</fullName>
    </submittedName>
</protein>
<evidence type="ECO:0000313" key="1">
    <source>
        <dbReference type="EMBL" id="KAE8970047.1"/>
    </source>
</evidence>
<dbReference type="Proteomes" id="UP000429607">
    <property type="component" value="Unassembled WGS sequence"/>
</dbReference>
<name>A0A6A3HL46_9STRA</name>
<organism evidence="1 2">
    <name type="scientific">Phytophthora rubi</name>
    <dbReference type="NCBI Taxonomy" id="129364"/>
    <lineage>
        <taxon>Eukaryota</taxon>
        <taxon>Sar</taxon>
        <taxon>Stramenopiles</taxon>
        <taxon>Oomycota</taxon>
        <taxon>Peronosporomycetes</taxon>
        <taxon>Peronosporales</taxon>
        <taxon>Peronosporaceae</taxon>
        <taxon>Phytophthora</taxon>
    </lineage>
</organism>
<proteinExistence type="predicted"/>
<gene>
    <name evidence="1" type="ORF">PR001_g27321</name>
</gene>
<sequence>MEVEQALAILKPWMARCEVNLVTRALLTDALNA</sequence>
<dbReference type="EMBL" id="QXFV01004367">
    <property type="protein sequence ID" value="KAE8970047.1"/>
    <property type="molecule type" value="Genomic_DNA"/>
</dbReference>
<comment type="caution">
    <text evidence="1">The sequence shown here is derived from an EMBL/GenBank/DDBJ whole genome shotgun (WGS) entry which is preliminary data.</text>
</comment>
<evidence type="ECO:0000313" key="2">
    <source>
        <dbReference type="Proteomes" id="UP000429607"/>
    </source>
</evidence>
<accession>A0A6A3HL46</accession>